<name>A0ABU8TJA4_9HYPH</name>
<evidence type="ECO:0000256" key="1">
    <source>
        <dbReference type="SAM" id="Phobius"/>
    </source>
</evidence>
<protein>
    <submittedName>
        <fullName evidence="2">Uncharacterized protein</fullName>
    </submittedName>
</protein>
<dbReference type="Proteomes" id="UP001385499">
    <property type="component" value="Unassembled WGS sequence"/>
</dbReference>
<proteinExistence type="predicted"/>
<dbReference type="RefSeq" id="WP_340274371.1">
    <property type="nucleotide sequence ID" value="NZ_JBAKIA010000005.1"/>
</dbReference>
<sequence>MLSAELNRDMKVPELADVKAAIAMAAVFEVVAMSVVKAVAVFAMVASEGRGCAD</sequence>
<reference evidence="2 3" key="1">
    <citation type="submission" date="2024-02" db="EMBL/GenBank/DDBJ databases">
        <title>Roseibium algae sp. nov., isolated from marine alga (Grateloupia sp.), showing potential in myo-inositol conversion.</title>
        <authorList>
            <person name="Wang Y."/>
        </authorList>
    </citation>
    <scope>NUCLEOTIDE SEQUENCE [LARGE SCALE GENOMIC DNA]</scope>
    <source>
        <strain evidence="2 3">H3510</strain>
    </source>
</reference>
<keyword evidence="1" id="KW-0812">Transmembrane</keyword>
<accession>A0ABU8TJA4</accession>
<keyword evidence="3" id="KW-1185">Reference proteome</keyword>
<evidence type="ECO:0000313" key="2">
    <source>
        <dbReference type="EMBL" id="MEJ8474243.1"/>
    </source>
</evidence>
<keyword evidence="1" id="KW-0472">Membrane</keyword>
<organism evidence="2 3">
    <name type="scientific">Roseibium algae</name>
    <dbReference type="NCBI Taxonomy" id="3123038"/>
    <lineage>
        <taxon>Bacteria</taxon>
        <taxon>Pseudomonadati</taxon>
        <taxon>Pseudomonadota</taxon>
        <taxon>Alphaproteobacteria</taxon>
        <taxon>Hyphomicrobiales</taxon>
        <taxon>Stappiaceae</taxon>
        <taxon>Roseibium</taxon>
    </lineage>
</organism>
<feature type="transmembrane region" description="Helical" evidence="1">
    <location>
        <begin position="20"/>
        <end position="46"/>
    </location>
</feature>
<evidence type="ECO:0000313" key="3">
    <source>
        <dbReference type="Proteomes" id="UP001385499"/>
    </source>
</evidence>
<comment type="caution">
    <text evidence="2">The sequence shown here is derived from an EMBL/GenBank/DDBJ whole genome shotgun (WGS) entry which is preliminary data.</text>
</comment>
<gene>
    <name evidence="2" type="ORF">V6575_09075</name>
</gene>
<keyword evidence="1" id="KW-1133">Transmembrane helix</keyword>
<dbReference type="EMBL" id="JBAKIA010000005">
    <property type="protein sequence ID" value="MEJ8474243.1"/>
    <property type="molecule type" value="Genomic_DNA"/>
</dbReference>